<evidence type="ECO:0000256" key="1">
    <source>
        <dbReference type="SAM" id="MobiDB-lite"/>
    </source>
</evidence>
<feature type="region of interest" description="Disordered" evidence="1">
    <location>
        <begin position="1"/>
        <end position="23"/>
    </location>
</feature>
<protein>
    <submittedName>
        <fullName evidence="2">Uncharacterized protein</fullName>
    </submittedName>
</protein>
<evidence type="ECO:0000313" key="2">
    <source>
        <dbReference type="EMBL" id="GMA35207.1"/>
    </source>
</evidence>
<proteinExistence type="predicted"/>
<dbReference type="Proteomes" id="UP001157125">
    <property type="component" value="Unassembled WGS sequence"/>
</dbReference>
<reference evidence="3" key="1">
    <citation type="journal article" date="2019" name="Int. J. Syst. Evol. Microbiol.">
        <title>The Global Catalogue of Microorganisms (GCM) 10K type strain sequencing project: providing services to taxonomists for standard genome sequencing and annotation.</title>
        <authorList>
            <consortium name="The Broad Institute Genomics Platform"/>
            <consortium name="The Broad Institute Genome Sequencing Center for Infectious Disease"/>
            <person name="Wu L."/>
            <person name="Ma J."/>
        </authorList>
    </citation>
    <scope>NUCLEOTIDE SEQUENCE [LARGE SCALE GENOMIC DNA]</scope>
    <source>
        <strain evidence="3">NBRC 112299</strain>
    </source>
</reference>
<gene>
    <name evidence="2" type="ORF">GCM10025876_14110</name>
</gene>
<organism evidence="2 3">
    <name type="scientific">Demequina litorisediminis</name>
    <dbReference type="NCBI Taxonomy" id="1849022"/>
    <lineage>
        <taxon>Bacteria</taxon>
        <taxon>Bacillati</taxon>
        <taxon>Actinomycetota</taxon>
        <taxon>Actinomycetes</taxon>
        <taxon>Micrococcales</taxon>
        <taxon>Demequinaceae</taxon>
        <taxon>Demequina</taxon>
    </lineage>
</organism>
<keyword evidence="3" id="KW-1185">Reference proteome</keyword>
<sequence length="71" mass="7632">MLHREPVSALGATGEQHGHPVHERQVAAARELGEAGIVLRQVNRMQIVGSDDEAAARLDRVVEGGDQARGR</sequence>
<evidence type="ECO:0000313" key="3">
    <source>
        <dbReference type="Proteomes" id="UP001157125"/>
    </source>
</evidence>
<dbReference type="EMBL" id="BSUN01000001">
    <property type="protein sequence ID" value="GMA35207.1"/>
    <property type="molecule type" value="Genomic_DNA"/>
</dbReference>
<name>A0ABQ6IDG2_9MICO</name>
<accession>A0ABQ6IDG2</accession>
<comment type="caution">
    <text evidence="2">The sequence shown here is derived from an EMBL/GenBank/DDBJ whole genome shotgun (WGS) entry which is preliminary data.</text>
</comment>